<organism evidence="1">
    <name type="scientific">marine sediment metagenome</name>
    <dbReference type="NCBI Taxonomy" id="412755"/>
    <lineage>
        <taxon>unclassified sequences</taxon>
        <taxon>metagenomes</taxon>
        <taxon>ecological metagenomes</taxon>
    </lineage>
</organism>
<evidence type="ECO:0000313" key="1">
    <source>
        <dbReference type="EMBL" id="GAJ02808.1"/>
    </source>
</evidence>
<accession>X1TBT6</accession>
<dbReference type="AlphaFoldDB" id="X1TBT6"/>
<gene>
    <name evidence="1" type="ORF">S12H4_51587</name>
</gene>
<reference evidence="1" key="1">
    <citation type="journal article" date="2014" name="Front. Microbiol.">
        <title>High frequency of phylogenetically diverse reductive dehalogenase-homologous genes in deep subseafloor sedimentary metagenomes.</title>
        <authorList>
            <person name="Kawai M."/>
            <person name="Futagami T."/>
            <person name="Toyoda A."/>
            <person name="Takaki Y."/>
            <person name="Nishi S."/>
            <person name="Hori S."/>
            <person name="Arai W."/>
            <person name="Tsubouchi T."/>
            <person name="Morono Y."/>
            <person name="Uchiyama I."/>
            <person name="Ito T."/>
            <person name="Fujiyama A."/>
            <person name="Inagaki F."/>
            <person name="Takami H."/>
        </authorList>
    </citation>
    <scope>NUCLEOTIDE SEQUENCE</scope>
    <source>
        <strain evidence="1">Expedition CK06-06</strain>
    </source>
</reference>
<dbReference type="SUPFAM" id="SSF53822">
    <property type="entry name" value="Periplasmic binding protein-like I"/>
    <property type="match status" value="1"/>
</dbReference>
<comment type="caution">
    <text evidence="1">The sequence shown here is derived from an EMBL/GenBank/DDBJ whole genome shotgun (WGS) entry which is preliminary data.</text>
</comment>
<dbReference type="InterPro" id="IPR028082">
    <property type="entry name" value="Peripla_BP_I"/>
</dbReference>
<protein>
    <submittedName>
        <fullName evidence="1">Uncharacterized protein</fullName>
    </submittedName>
</protein>
<name>X1TBT6_9ZZZZ</name>
<dbReference type="Gene3D" id="3.40.50.2300">
    <property type="match status" value="1"/>
</dbReference>
<dbReference type="EMBL" id="BARW01032618">
    <property type="protein sequence ID" value="GAJ02808.1"/>
    <property type="molecule type" value="Genomic_DNA"/>
</dbReference>
<proteinExistence type="predicted"/>
<sequence length="51" mass="6085">MFELEIKKYPDMKIIYSHFSDWGTPKALEIIDDALTRFPNKKDIDAVYTYL</sequence>